<dbReference type="KEGG" id="sya:A6768_13335"/>
<dbReference type="GO" id="GO:0008757">
    <property type="term" value="F:S-adenosylmethionine-dependent methyltransferase activity"/>
    <property type="evidence" value="ECO:0007669"/>
    <property type="project" value="InterPro"/>
</dbReference>
<organism evidence="1 2">
    <name type="scientific">Sphingobium yanoikuyae</name>
    <name type="common">Sphingomonas yanoikuyae</name>
    <dbReference type="NCBI Taxonomy" id="13690"/>
    <lineage>
        <taxon>Bacteria</taxon>
        <taxon>Pseudomonadati</taxon>
        <taxon>Pseudomonadota</taxon>
        <taxon>Alphaproteobacteria</taxon>
        <taxon>Sphingomonadales</taxon>
        <taxon>Sphingomonadaceae</taxon>
        <taxon>Sphingobium</taxon>
    </lineage>
</organism>
<evidence type="ECO:0000313" key="2">
    <source>
        <dbReference type="Proteomes" id="UP000219422"/>
    </source>
</evidence>
<gene>
    <name evidence="1" type="ORF">A6768_13335</name>
</gene>
<name>A0A291N0I4_SPHYA</name>
<dbReference type="RefSeq" id="WP_097383984.1">
    <property type="nucleotide sequence ID" value="NZ_CP023741.1"/>
</dbReference>
<sequence length="193" mass="21907">MNVTSLNAEYFDDIFASNDDPWDLASSHYEAAKFAHTHDVLADRRYARALEIGCAHGVLTSHLTPICDSLLAIDISTKALTKARERVGDRPGVTLAQMAFPRETPDGEGYDLIILSEVAYYWDLVDLDRASEWLRDQVVSGGRIILVHYTEETDYPHSGDEAVEALWSELGSDFEVELAERQDKYRLDLWNRR</sequence>
<dbReference type="Gene3D" id="3.40.50.150">
    <property type="entry name" value="Vaccinia Virus protein VP39"/>
    <property type="match status" value="1"/>
</dbReference>
<evidence type="ECO:0000313" key="1">
    <source>
        <dbReference type="EMBL" id="ATI80863.1"/>
    </source>
</evidence>
<dbReference type="GO" id="GO:0009312">
    <property type="term" value="P:oligosaccharide biosynthetic process"/>
    <property type="evidence" value="ECO:0007669"/>
    <property type="project" value="InterPro"/>
</dbReference>
<reference evidence="1 2" key="1">
    <citation type="submission" date="2017-10" db="EMBL/GenBank/DDBJ databases">
        <title>Sphingobium yanoikuyae S72.</title>
        <authorList>
            <person name="Sanchez E."/>
            <person name="Bustos P."/>
            <person name="Mendoza P."/>
            <person name="Guo X."/>
            <person name="Mendoza A."/>
        </authorList>
    </citation>
    <scope>NUCLEOTIDE SEQUENCE [LARGE SCALE GENOMIC DNA]</scope>
    <source>
        <strain evidence="1 2">S72</strain>
    </source>
</reference>
<dbReference type="CDD" id="cd02440">
    <property type="entry name" value="AdoMet_MTases"/>
    <property type="match status" value="1"/>
</dbReference>
<dbReference type="SUPFAM" id="SSF53335">
    <property type="entry name" value="S-adenosyl-L-methionine-dependent methyltransferases"/>
    <property type="match status" value="1"/>
</dbReference>
<dbReference type="PANTHER" id="PTHR43861">
    <property type="entry name" value="TRANS-ACONITATE 2-METHYLTRANSFERASE-RELATED"/>
    <property type="match status" value="1"/>
</dbReference>
<dbReference type="Pfam" id="PF05401">
    <property type="entry name" value="NodS"/>
    <property type="match status" value="1"/>
</dbReference>
<dbReference type="Proteomes" id="UP000219422">
    <property type="component" value="Chromosome"/>
</dbReference>
<dbReference type="AlphaFoldDB" id="A0A291N0I4"/>
<dbReference type="GeneID" id="57777814"/>
<protein>
    <submittedName>
        <fullName evidence="1">NodS family protein</fullName>
    </submittedName>
</protein>
<dbReference type="InterPro" id="IPR029063">
    <property type="entry name" value="SAM-dependent_MTases_sf"/>
</dbReference>
<dbReference type="PANTHER" id="PTHR43861:SF1">
    <property type="entry name" value="TRANS-ACONITATE 2-METHYLTRANSFERASE"/>
    <property type="match status" value="1"/>
</dbReference>
<proteinExistence type="predicted"/>
<dbReference type="InterPro" id="IPR008715">
    <property type="entry name" value="SAM-MeTfrase_NodS-like"/>
</dbReference>
<dbReference type="EMBL" id="CP023741">
    <property type="protein sequence ID" value="ATI80863.1"/>
    <property type="molecule type" value="Genomic_DNA"/>
</dbReference>
<accession>A0A291N0I4</accession>